<reference evidence="1 2" key="1">
    <citation type="submission" date="2018-08" db="EMBL/GenBank/DDBJ databases">
        <title>Recombination of ecologically and evolutionarily significant loci maintains genetic cohesion in the Pseudomonas syringae species complex.</title>
        <authorList>
            <person name="Dillon M."/>
            <person name="Thakur S."/>
            <person name="Almeida R.N.D."/>
            <person name="Weir B.S."/>
            <person name="Guttman D.S."/>
        </authorList>
    </citation>
    <scope>NUCLEOTIDE SEQUENCE [LARGE SCALE GENOMIC DNA]</scope>
    <source>
        <strain evidence="1 2">ICMP 3934</strain>
    </source>
</reference>
<dbReference type="Proteomes" id="UP000282636">
    <property type="component" value="Unassembled WGS sequence"/>
</dbReference>
<accession>A0A3M5MA59</accession>
<proteinExistence type="predicted"/>
<protein>
    <submittedName>
        <fullName evidence="1">Putative DNA primase</fullName>
    </submittedName>
</protein>
<feature type="non-terminal residue" evidence="1">
    <location>
        <position position="1"/>
    </location>
</feature>
<sequence>LRTKNGVQTFWGKELAGLLRQTRVQPGKMVTLQWLGNFPVTVKVPRKNEQGVTVGYDDKDVHRNQWALKVEGNPAVRSGQDEGVKLGAYDAGRFAVVQQAWL</sequence>
<dbReference type="EMBL" id="RBTL01000365">
    <property type="protein sequence ID" value="RMT57074.1"/>
    <property type="molecule type" value="Genomic_DNA"/>
</dbReference>
<evidence type="ECO:0000313" key="2">
    <source>
        <dbReference type="Proteomes" id="UP000282636"/>
    </source>
</evidence>
<organism evidence="1 2">
    <name type="scientific">Pseudomonas syringae pv. theae</name>
    <dbReference type="NCBI Taxonomy" id="103985"/>
    <lineage>
        <taxon>Bacteria</taxon>
        <taxon>Pseudomonadati</taxon>
        <taxon>Pseudomonadota</taxon>
        <taxon>Gammaproteobacteria</taxon>
        <taxon>Pseudomonadales</taxon>
        <taxon>Pseudomonadaceae</taxon>
        <taxon>Pseudomonas</taxon>
        <taxon>Pseudomonas syringae</taxon>
    </lineage>
</organism>
<feature type="non-terminal residue" evidence="1">
    <location>
        <position position="102"/>
    </location>
</feature>
<evidence type="ECO:0000313" key="1">
    <source>
        <dbReference type="EMBL" id="RMT57074.1"/>
    </source>
</evidence>
<dbReference type="AlphaFoldDB" id="A0A3M5MA59"/>
<name>A0A3M5MA59_PSESX</name>
<comment type="caution">
    <text evidence="1">The sequence shown here is derived from an EMBL/GenBank/DDBJ whole genome shotgun (WGS) entry which is preliminary data.</text>
</comment>
<gene>
    <name evidence="1" type="ORF">ALP44_05162</name>
</gene>